<protein>
    <submittedName>
        <fullName evidence="2">Uncharacterized protein</fullName>
    </submittedName>
</protein>
<accession>A0A238WA55</accession>
<proteinExistence type="predicted"/>
<evidence type="ECO:0000313" key="2">
    <source>
        <dbReference type="EMBL" id="SNR42589.1"/>
    </source>
</evidence>
<dbReference type="EMBL" id="FZNM01000003">
    <property type="protein sequence ID" value="SNR42589.1"/>
    <property type="molecule type" value="Genomic_DNA"/>
</dbReference>
<dbReference type="AlphaFoldDB" id="A0A238WA55"/>
<sequence>MTDTKKDQQPDRRNGQGEHEGKPHSPEEFDVMNPAKIKDKPDDEVQEQV</sequence>
<reference evidence="3" key="1">
    <citation type="submission" date="2017-06" db="EMBL/GenBank/DDBJ databases">
        <authorList>
            <person name="Varghese N."/>
            <person name="Submissions S."/>
        </authorList>
    </citation>
    <scope>NUCLEOTIDE SEQUENCE [LARGE SCALE GENOMIC DNA]</scope>
    <source>
        <strain evidence="3">DSM 26170</strain>
    </source>
</reference>
<gene>
    <name evidence="2" type="ORF">SAMN06265378_103449</name>
</gene>
<evidence type="ECO:0000313" key="3">
    <source>
        <dbReference type="Proteomes" id="UP000198409"/>
    </source>
</evidence>
<organism evidence="2 3">
    <name type="scientific">Paracoccus sediminis</name>
    <dbReference type="NCBI Taxonomy" id="1214787"/>
    <lineage>
        <taxon>Bacteria</taxon>
        <taxon>Pseudomonadati</taxon>
        <taxon>Pseudomonadota</taxon>
        <taxon>Alphaproteobacteria</taxon>
        <taxon>Rhodobacterales</taxon>
        <taxon>Paracoccaceae</taxon>
        <taxon>Paracoccus</taxon>
    </lineage>
</organism>
<dbReference type="Proteomes" id="UP000198409">
    <property type="component" value="Unassembled WGS sequence"/>
</dbReference>
<dbReference type="RefSeq" id="WP_165456219.1">
    <property type="nucleotide sequence ID" value="NZ_FZNM01000003.1"/>
</dbReference>
<feature type="compositionally biased region" description="Basic and acidic residues" evidence="1">
    <location>
        <begin position="1"/>
        <end position="27"/>
    </location>
</feature>
<name>A0A238WA55_9RHOB</name>
<evidence type="ECO:0000256" key="1">
    <source>
        <dbReference type="SAM" id="MobiDB-lite"/>
    </source>
</evidence>
<feature type="region of interest" description="Disordered" evidence="1">
    <location>
        <begin position="1"/>
        <end position="49"/>
    </location>
</feature>